<evidence type="ECO:0000313" key="2">
    <source>
        <dbReference type="Proteomes" id="UP000501705"/>
    </source>
</evidence>
<dbReference type="Proteomes" id="UP000501705">
    <property type="component" value="Chromosome"/>
</dbReference>
<evidence type="ECO:0000313" key="1">
    <source>
        <dbReference type="EMBL" id="QIS06737.1"/>
    </source>
</evidence>
<protein>
    <submittedName>
        <fullName evidence="1">Uncharacterized protein</fullName>
    </submittedName>
</protein>
<reference evidence="1 2" key="1">
    <citation type="journal article" date="2019" name="ACS Chem. Biol.">
        <title>Identification and Mobilization of a Cryptic Antibiotic Biosynthesis Gene Locus from a Human-Pathogenic Nocardia Isolate.</title>
        <authorList>
            <person name="Herisse M."/>
            <person name="Ishida K."/>
            <person name="Porter J.L."/>
            <person name="Howden B."/>
            <person name="Hertweck C."/>
            <person name="Stinear T.P."/>
            <person name="Pidot S.J."/>
        </authorList>
    </citation>
    <scope>NUCLEOTIDE SEQUENCE [LARGE SCALE GENOMIC DNA]</scope>
    <source>
        <strain evidence="1 2">AUSMDU00024985</strain>
    </source>
</reference>
<dbReference type="EMBL" id="CP046171">
    <property type="protein sequence ID" value="QIS06737.1"/>
    <property type="molecule type" value="Genomic_DNA"/>
</dbReference>
<proteinExistence type="predicted"/>
<name>A0A6G9Y0Y7_NOCBR</name>
<dbReference type="RefSeq" id="WP_167465752.1">
    <property type="nucleotide sequence ID" value="NZ_CP046171.1"/>
</dbReference>
<gene>
    <name evidence="1" type="ORF">F5X71_34490</name>
</gene>
<accession>A0A6G9Y0Y7</accession>
<dbReference type="AlphaFoldDB" id="A0A6G9Y0Y7"/>
<organism evidence="1 2">
    <name type="scientific">Nocardia brasiliensis</name>
    <dbReference type="NCBI Taxonomy" id="37326"/>
    <lineage>
        <taxon>Bacteria</taxon>
        <taxon>Bacillati</taxon>
        <taxon>Actinomycetota</taxon>
        <taxon>Actinomycetes</taxon>
        <taxon>Mycobacteriales</taxon>
        <taxon>Nocardiaceae</taxon>
        <taxon>Nocardia</taxon>
    </lineage>
</organism>
<sequence length="105" mass="11744">MALRLLGGPTNNTGSPRLWLDEERNLYLAQGYPVPGDNGQVEIPHMLLRWLQPGTYMGSEMRDSGRGSFLVAGQPITSQDILEQMKIPDHETAVEVPVAKSPWEW</sequence>